<reference evidence="1 2" key="1">
    <citation type="submission" date="2018-05" db="EMBL/GenBank/DDBJ databases">
        <title>Whole genome sequencing for identification of molecular markers to develop diagnostic detection tools for the regulated plant pathogen Lachnellula willkommii.</title>
        <authorList>
            <person name="Giroux E."/>
            <person name="Bilodeau G."/>
        </authorList>
    </citation>
    <scope>NUCLEOTIDE SEQUENCE [LARGE SCALE GENOMIC DNA]</scope>
    <source>
        <strain evidence="1 2">CBS 625.97</strain>
    </source>
</reference>
<evidence type="ECO:0000313" key="1">
    <source>
        <dbReference type="EMBL" id="TVY57370.1"/>
    </source>
</evidence>
<name>A0A7D8YT15_9HELO</name>
<keyword evidence="2" id="KW-1185">Reference proteome</keyword>
<comment type="caution">
    <text evidence="1">The sequence shown here is derived from an EMBL/GenBank/DDBJ whole genome shotgun (WGS) entry which is preliminary data.</text>
</comment>
<dbReference type="Proteomes" id="UP000481288">
    <property type="component" value="Unassembled WGS sequence"/>
</dbReference>
<evidence type="ECO:0000313" key="2">
    <source>
        <dbReference type="Proteomes" id="UP000481288"/>
    </source>
</evidence>
<accession>A0A7D8YT15</accession>
<dbReference type="EMBL" id="QGMG01000097">
    <property type="protein sequence ID" value="TVY57370.1"/>
    <property type="molecule type" value="Genomic_DNA"/>
</dbReference>
<dbReference type="AlphaFoldDB" id="A0A7D8YT15"/>
<dbReference type="PANTHER" id="PTHR28015">
    <property type="entry name" value="ATP SYNTHASE ASSEMBLY FACTOR FMC1, MITOCHONDRIAL"/>
    <property type="match status" value="1"/>
</dbReference>
<dbReference type="OrthoDB" id="15893at2759"/>
<dbReference type="Pfam" id="PF13233">
    <property type="entry name" value="Complex1_LYR_2"/>
    <property type="match status" value="1"/>
</dbReference>
<dbReference type="InterPro" id="IPR039196">
    <property type="entry name" value="Fmc1"/>
</dbReference>
<proteinExistence type="predicted"/>
<dbReference type="GO" id="GO:0033615">
    <property type="term" value="P:mitochondrial proton-transporting ATP synthase complex assembly"/>
    <property type="evidence" value="ECO:0007669"/>
    <property type="project" value="InterPro"/>
</dbReference>
<gene>
    <name evidence="1" type="primary">fmc1</name>
    <name evidence="1" type="ORF">LCER1_G002399</name>
</gene>
<organism evidence="1 2">
    <name type="scientific">Lachnellula cervina</name>
    <dbReference type="NCBI Taxonomy" id="1316786"/>
    <lineage>
        <taxon>Eukaryota</taxon>
        <taxon>Fungi</taxon>
        <taxon>Dikarya</taxon>
        <taxon>Ascomycota</taxon>
        <taxon>Pezizomycotina</taxon>
        <taxon>Leotiomycetes</taxon>
        <taxon>Helotiales</taxon>
        <taxon>Lachnaceae</taxon>
        <taxon>Lachnellula</taxon>
    </lineage>
</organism>
<protein>
    <submittedName>
        <fullName evidence="1">ATP synthase assembly factor fmc1, mitochondrial</fullName>
    </submittedName>
</protein>
<dbReference type="PANTHER" id="PTHR28015:SF1">
    <property type="entry name" value="ATP SYNTHASE ASSEMBLY FACTOR FMC1, MITOCHONDRIAL"/>
    <property type="match status" value="1"/>
</dbReference>
<sequence length="169" mass="19318">MATPTKLRSIYRSFLREMPSRSLSERSRSPLQKRIRNTIASELGTPVEQAEQFLHYVKAQRMYATLLERYNPGMNMEEEERVRLTARRVGMELPEEYAFSGTDGSGDGPKRQFLRNSEMFAGDVLSAWCKDNKLTTLGKAVISLIQPSWTDSVKGKEYLKNVGGNHHIF</sequence>
<dbReference type="GO" id="GO:0005759">
    <property type="term" value="C:mitochondrial matrix"/>
    <property type="evidence" value="ECO:0007669"/>
    <property type="project" value="TreeGrafter"/>
</dbReference>